<protein>
    <submittedName>
        <fullName evidence="1">Uncharacterized protein</fullName>
    </submittedName>
</protein>
<accession>A0A7G6T0T3</accession>
<reference evidence="1" key="1">
    <citation type="journal article" date="2020" name="Mol. Plant Microbe Interact.">
        <title>Complete genome sequences of four natural Pseudomonas isolates that catabolize a wide range of aromatic compounds relevant to lignin valorization.</title>
        <authorList>
            <person name="Hatmaker E.A."/>
            <person name="Presle G."/>
            <person name="Cannon O."/>
            <person name="Guss A.M."/>
            <person name="Elkins J.G."/>
        </authorList>
    </citation>
    <scope>NUCLEOTIDE SEQUENCE</scope>
    <source>
        <strain evidence="1">583</strain>
    </source>
</reference>
<dbReference type="EMBL" id="CP050296">
    <property type="protein sequence ID" value="QND60365.1"/>
    <property type="molecule type" value="Genomic_DNA"/>
</dbReference>
<gene>
    <name evidence="1" type="ORF">HB778_30325</name>
</gene>
<sequence>MIPYLKAKAFREFDGAPTVDLDGDFVILPTNDEWSIWMAEYHRTHGAKGTQYFARIGRMVVKTRWPPGHEHQLSMQIG</sequence>
<proteinExistence type="predicted"/>
<dbReference type="RefSeq" id="WP_183459223.1">
    <property type="nucleotide sequence ID" value="NZ_CP050296.1"/>
</dbReference>
<organism evidence="1 2">
    <name type="scientific">Mesorhizobium huakuii</name>
    <dbReference type="NCBI Taxonomy" id="28104"/>
    <lineage>
        <taxon>Bacteria</taxon>
        <taxon>Pseudomonadati</taxon>
        <taxon>Pseudomonadota</taxon>
        <taxon>Alphaproteobacteria</taxon>
        <taxon>Hyphomicrobiales</taxon>
        <taxon>Phyllobacteriaceae</taxon>
        <taxon>Mesorhizobium</taxon>
    </lineage>
</organism>
<dbReference type="AlphaFoldDB" id="A0A7G6T0T3"/>
<evidence type="ECO:0000313" key="1">
    <source>
        <dbReference type="EMBL" id="QND60365.1"/>
    </source>
</evidence>
<evidence type="ECO:0000313" key="2">
    <source>
        <dbReference type="Proteomes" id="UP000515465"/>
    </source>
</evidence>
<dbReference type="Proteomes" id="UP000515465">
    <property type="component" value="Chromosome"/>
</dbReference>
<name>A0A7G6T0T3_9HYPH</name>